<protein>
    <recommendedName>
        <fullName evidence="1">Legume lectin domain-containing protein</fullName>
    </recommendedName>
</protein>
<dbReference type="InterPro" id="IPR001220">
    <property type="entry name" value="Legume_lectin_dom"/>
</dbReference>
<dbReference type="EMBL" id="JAPDDS010000001">
    <property type="protein sequence ID" value="MCW1883273.1"/>
    <property type="molecule type" value="Genomic_DNA"/>
</dbReference>
<name>A0ABT3FI74_9BACT</name>
<organism evidence="2 3">
    <name type="scientific">Luteolibacter flavescens</name>
    <dbReference type="NCBI Taxonomy" id="1859460"/>
    <lineage>
        <taxon>Bacteria</taxon>
        <taxon>Pseudomonadati</taxon>
        <taxon>Verrucomicrobiota</taxon>
        <taxon>Verrucomicrobiia</taxon>
        <taxon>Verrucomicrobiales</taxon>
        <taxon>Verrucomicrobiaceae</taxon>
        <taxon>Luteolibacter</taxon>
    </lineage>
</organism>
<accession>A0ABT3FI74</accession>
<dbReference type="Pfam" id="PF00139">
    <property type="entry name" value="Lectin_legB"/>
    <property type="match status" value="1"/>
</dbReference>
<evidence type="ECO:0000313" key="2">
    <source>
        <dbReference type="EMBL" id="MCW1883273.1"/>
    </source>
</evidence>
<dbReference type="RefSeq" id="WP_264499235.1">
    <property type="nucleotide sequence ID" value="NZ_JAPDDS010000001.1"/>
</dbReference>
<dbReference type="Gene3D" id="2.60.120.200">
    <property type="match status" value="1"/>
</dbReference>
<comment type="caution">
    <text evidence="2">The sequence shown here is derived from an EMBL/GenBank/DDBJ whole genome shotgun (WGS) entry which is preliminary data.</text>
</comment>
<keyword evidence="3" id="KW-1185">Reference proteome</keyword>
<proteinExistence type="predicted"/>
<dbReference type="SUPFAM" id="SSF49899">
    <property type="entry name" value="Concanavalin A-like lectins/glucanases"/>
    <property type="match status" value="1"/>
</dbReference>
<sequence>MVANADFSFESFAESEPELTYGGWAEAVNGILRLTPMERLVSGDAWHVEKQTTAGGFDTSFSFKLHRPDDNYYYGTDGVVFVVHNHQYGLGASPTSASNGITQNALNIKFDSWVTAPSDGSASSVQVRNGTTILATVNLSTVPGVTLDTPPPEGPPGGGPAGGFPSATITVRSSKAPYDVRVVYRPGALDVYFQGIKVINELAVDLGAIGAADEEGKSYIGFSATTAAFQNAVGEIDPSRVFTDLTQFTDISRWSFTSGAPQVETPLTLVSHAFNLAESKVTLDWTSVAGKTYRVTTSDNLQTWVPVVGAETIPATGASTSVTVDIPAGAKNFFRVEEN</sequence>
<feature type="domain" description="Legume lectin" evidence="1">
    <location>
        <begin position="5"/>
        <end position="228"/>
    </location>
</feature>
<reference evidence="2 3" key="1">
    <citation type="submission" date="2022-10" db="EMBL/GenBank/DDBJ databases">
        <title>Luteolibacter flavescens strain MCCC 1K03193, whole genome shotgun sequencing project.</title>
        <authorList>
            <person name="Zhao G."/>
            <person name="Shen L."/>
        </authorList>
    </citation>
    <scope>NUCLEOTIDE SEQUENCE [LARGE SCALE GENOMIC DNA]</scope>
    <source>
        <strain evidence="2 3">MCCC 1K03193</strain>
    </source>
</reference>
<evidence type="ECO:0000313" key="3">
    <source>
        <dbReference type="Proteomes" id="UP001207930"/>
    </source>
</evidence>
<evidence type="ECO:0000259" key="1">
    <source>
        <dbReference type="Pfam" id="PF00139"/>
    </source>
</evidence>
<dbReference type="Proteomes" id="UP001207930">
    <property type="component" value="Unassembled WGS sequence"/>
</dbReference>
<dbReference type="InterPro" id="IPR013320">
    <property type="entry name" value="ConA-like_dom_sf"/>
</dbReference>
<gene>
    <name evidence="2" type="ORF">OKA04_00940</name>
</gene>